<gene>
    <name evidence="4" type="ORF">GSF22_02210</name>
</gene>
<keyword evidence="2" id="KW-0012">Acyltransferase</keyword>
<sequence length="165" mass="17828">MTGIAVRPMRAADAGPVLAIYQAGLDSGNASFETTAPDWPTFDAGRLPGYRYVAVDADDAVRGWIAVSPTSARAAYAGVVEHSVYVDPAARRRGVARLLLDTLIAATEADGIWTIQSGIFPENTASLALHQQVGFRVIGVRERVARHHGHWRDVVLLERRSPVVD</sequence>
<dbReference type="Proteomes" id="UP000823521">
    <property type="component" value="Unassembled WGS sequence"/>
</dbReference>
<dbReference type="InterPro" id="IPR000182">
    <property type="entry name" value="GNAT_dom"/>
</dbReference>
<comment type="caution">
    <text evidence="4">The sequence shown here is derived from an EMBL/GenBank/DDBJ whole genome shotgun (WGS) entry which is preliminary data.</text>
</comment>
<dbReference type="RefSeq" id="WP_208811011.1">
    <property type="nucleotide sequence ID" value="NZ_WVUH01000007.1"/>
</dbReference>
<dbReference type="InterPro" id="IPR016181">
    <property type="entry name" value="Acyl_CoA_acyltransferase"/>
</dbReference>
<feature type="domain" description="N-acetyltransferase" evidence="3">
    <location>
        <begin position="4"/>
        <end position="158"/>
    </location>
</feature>
<dbReference type="CDD" id="cd04301">
    <property type="entry name" value="NAT_SF"/>
    <property type="match status" value="1"/>
</dbReference>
<evidence type="ECO:0000256" key="1">
    <source>
        <dbReference type="ARBA" id="ARBA00022679"/>
    </source>
</evidence>
<keyword evidence="1" id="KW-0808">Transferase</keyword>
<protein>
    <submittedName>
        <fullName evidence="4">GNAT family N-acetyltransferase</fullName>
    </submittedName>
</protein>
<dbReference type="Gene3D" id="3.40.630.30">
    <property type="match status" value="1"/>
</dbReference>
<organism evidence="4 5">
    <name type="scientific">Micromonospora echinofusca</name>
    <dbReference type="NCBI Taxonomy" id="47858"/>
    <lineage>
        <taxon>Bacteria</taxon>
        <taxon>Bacillati</taxon>
        <taxon>Actinomycetota</taxon>
        <taxon>Actinomycetes</taxon>
        <taxon>Micromonosporales</taxon>
        <taxon>Micromonosporaceae</taxon>
        <taxon>Micromonospora</taxon>
    </lineage>
</organism>
<name>A0ABS3VJY6_MICEH</name>
<keyword evidence="5" id="KW-1185">Reference proteome</keyword>
<evidence type="ECO:0000313" key="5">
    <source>
        <dbReference type="Proteomes" id="UP000823521"/>
    </source>
</evidence>
<evidence type="ECO:0000256" key="2">
    <source>
        <dbReference type="ARBA" id="ARBA00023315"/>
    </source>
</evidence>
<dbReference type="EMBL" id="WVUH01000007">
    <property type="protein sequence ID" value="MBO4204824.1"/>
    <property type="molecule type" value="Genomic_DNA"/>
</dbReference>
<dbReference type="SUPFAM" id="SSF55729">
    <property type="entry name" value="Acyl-CoA N-acyltransferases (Nat)"/>
    <property type="match status" value="1"/>
</dbReference>
<proteinExistence type="predicted"/>
<accession>A0ABS3VJY6</accession>
<evidence type="ECO:0000313" key="4">
    <source>
        <dbReference type="EMBL" id="MBO4204824.1"/>
    </source>
</evidence>
<dbReference type="Pfam" id="PF00583">
    <property type="entry name" value="Acetyltransf_1"/>
    <property type="match status" value="1"/>
</dbReference>
<dbReference type="PANTHER" id="PTHR43072:SF23">
    <property type="entry name" value="UPF0039 PROTEIN C11D3.02C"/>
    <property type="match status" value="1"/>
</dbReference>
<dbReference type="PANTHER" id="PTHR43072">
    <property type="entry name" value="N-ACETYLTRANSFERASE"/>
    <property type="match status" value="1"/>
</dbReference>
<evidence type="ECO:0000259" key="3">
    <source>
        <dbReference type="PROSITE" id="PS51186"/>
    </source>
</evidence>
<reference evidence="4 5" key="1">
    <citation type="submission" date="2019-12" db="EMBL/GenBank/DDBJ databases">
        <title>Whole genome sequencing of endophytic Actinobacterium Micromonospora sp. MPMI6T.</title>
        <authorList>
            <person name="Evv R."/>
            <person name="Podile A.R."/>
        </authorList>
    </citation>
    <scope>NUCLEOTIDE SEQUENCE [LARGE SCALE GENOMIC DNA]</scope>
    <source>
        <strain evidence="4 5">MPMI6</strain>
    </source>
</reference>
<dbReference type="PROSITE" id="PS51186">
    <property type="entry name" value="GNAT"/>
    <property type="match status" value="1"/>
</dbReference>